<dbReference type="Pfam" id="PF04020">
    <property type="entry name" value="Phage_holin_4_2"/>
    <property type="match status" value="1"/>
</dbReference>
<keyword evidence="1" id="KW-0812">Transmembrane</keyword>
<proteinExistence type="predicted"/>
<accession>A0A4R2BJK4</accession>
<comment type="caution">
    <text evidence="2">The sequence shown here is derived from an EMBL/GenBank/DDBJ whole genome shotgun (WGS) entry which is preliminary data.</text>
</comment>
<feature type="transmembrane region" description="Helical" evidence="1">
    <location>
        <begin position="24"/>
        <end position="43"/>
    </location>
</feature>
<organism evidence="2 3">
    <name type="scientific">Mesobacillus foraminis</name>
    <dbReference type="NCBI Taxonomy" id="279826"/>
    <lineage>
        <taxon>Bacteria</taxon>
        <taxon>Bacillati</taxon>
        <taxon>Bacillota</taxon>
        <taxon>Bacilli</taxon>
        <taxon>Bacillales</taxon>
        <taxon>Bacillaceae</taxon>
        <taxon>Mesobacillus</taxon>
    </lineage>
</organism>
<dbReference type="EMBL" id="SLVV01000003">
    <property type="protein sequence ID" value="TCN26793.1"/>
    <property type="molecule type" value="Genomic_DNA"/>
</dbReference>
<keyword evidence="1" id="KW-1133">Transmembrane helix</keyword>
<protein>
    <submittedName>
        <fullName evidence="2">Putative membrane protein</fullName>
    </submittedName>
</protein>
<dbReference type="AlphaFoldDB" id="A0A4R2BJK4"/>
<feature type="transmembrane region" description="Helical" evidence="1">
    <location>
        <begin position="50"/>
        <end position="70"/>
    </location>
</feature>
<evidence type="ECO:0000313" key="2">
    <source>
        <dbReference type="EMBL" id="TCN26793.1"/>
    </source>
</evidence>
<dbReference type="InterPro" id="IPR007165">
    <property type="entry name" value="Phage_holin_4_2"/>
</dbReference>
<dbReference type="PANTHER" id="PTHR37309:SF1">
    <property type="entry name" value="SLR0284 PROTEIN"/>
    <property type="match status" value="1"/>
</dbReference>
<gene>
    <name evidence="2" type="ORF">EV146_103316</name>
</gene>
<reference evidence="2 3" key="1">
    <citation type="journal article" date="2015" name="Stand. Genomic Sci.">
        <title>Genomic Encyclopedia of Bacterial and Archaeal Type Strains, Phase III: the genomes of soil and plant-associated and newly described type strains.</title>
        <authorList>
            <person name="Whitman W.B."/>
            <person name="Woyke T."/>
            <person name="Klenk H.P."/>
            <person name="Zhou Y."/>
            <person name="Lilburn T.G."/>
            <person name="Beck B.J."/>
            <person name="De Vos P."/>
            <person name="Vandamme P."/>
            <person name="Eisen J.A."/>
            <person name="Garrity G."/>
            <person name="Hugenholtz P."/>
            <person name="Kyrpides N.C."/>
        </authorList>
    </citation>
    <scope>NUCLEOTIDE SEQUENCE [LARGE SCALE GENOMIC DNA]</scope>
    <source>
        <strain evidence="2 3">CV53</strain>
    </source>
</reference>
<name>A0A4R2BJK4_9BACI</name>
<evidence type="ECO:0000313" key="3">
    <source>
        <dbReference type="Proteomes" id="UP000295689"/>
    </source>
</evidence>
<dbReference type="RefSeq" id="WP_132003450.1">
    <property type="nucleotide sequence ID" value="NZ_JABUHM010000002.1"/>
</dbReference>
<keyword evidence="1" id="KW-0472">Membrane</keyword>
<evidence type="ECO:0000256" key="1">
    <source>
        <dbReference type="SAM" id="Phobius"/>
    </source>
</evidence>
<sequence length="115" mass="12375">MKWLLGILINGVLFIAISGYFDEAFYVSGFGAALGASFILSVLNILVRPVLIILTLPVTVLSLGLFLFVINAFTLMVTDSLMGSSFKIEGFGMALLTAVIMSIASLIIQNTLLRK</sequence>
<keyword evidence="3" id="KW-1185">Reference proteome</keyword>
<dbReference type="Proteomes" id="UP000295689">
    <property type="component" value="Unassembled WGS sequence"/>
</dbReference>
<dbReference type="PANTHER" id="PTHR37309">
    <property type="entry name" value="SLR0284 PROTEIN"/>
    <property type="match status" value="1"/>
</dbReference>
<feature type="transmembrane region" description="Helical" evidence="1">
    <location>
        <begin position="90"/>
        <end position="108"/>
    </location>
</feature>